<reference evidence="1 2" key="1">
    <citation type="journal article" date="2020" name="Nature">
        <title>Six reference-quality genomes reveal evolution of bat adaptations.</title>
        <authorList>
            <person name="Jebb D."/>
            <person name="Huang Z."/>
            <person name="Pippel M."/>
            <person name="Hughes G.M."/>
            <person name="Lavrichenko K."/>
            <person name="Devanna P."/>
            <person name="Winkler S."/>
            <person name="Jermiin L.S."/>
            <person name="Skirmuntt E.C."/>
            <person name="Katzourakis A."/>
            <person name="Burkitt-Gray L."/>
            <person name="Ray D.A."/>
            <person name="Sullivan K.A.M."/>
            <person name="Roscito J.G."/>
            <person name="Kirilenko B.M."/>
            <person name="Davalos L.M."/>
            <person name="Corthals A.P."/>
            <person name="Power M.L."/>
            <person name="Jones G."/>
            <person name="Ransome R.D."/>
            <person name="Dechmann D.K.N."/>
            <person name="Locatelli A.G."/>
            <person name="Puechmaille S.J."/>
            <person name="Fedrigo O."/>
            <person name="Jarvis E.D."/>
            <person name="Hiller M."/>
            <person name="Vernes S.C."/>
            <person name="Myers E.W."/>
            <person name="Teeling E.C."/>
        </authorList>
    </citation>
    <scope>NUCLEOTIDE SEQUENCE [LARGE SCALE GENOMIC DNA]</scope>
    <source>
        <strain evidence="1">MMolMol1</strain>
        <tissue evidence="1">Muscle</tissue>
    </source>
</reference>
<dbReference type="Proteomes" id="UP000550707">
    <property type="component" value="Unassembled WGS sequence"/>
</dbReference>
<keyword evidence="2" id="KW-1185">Reference proteome</keyword>
<dbReference type="InParanoid" id="A0A7J8FS23"/>
<accession>A0A7J8FS23</accession>
<organism evidence="1 2">
    <name type="scientific">Molossus molossus</name>
    <name type="common">Pallas' mastiff bat</name>
    <name type="synonym">Vespertilio molossus</name>
    <dbReference type="NCBI Taxonomy" id="27622"/>
    <lineage>
        <taxon>Eukaryota</taxon>
        <taxon>Metazoa</taxon>
        <taxon>Chordata</taxon>
        <taxon>Craniata</taxon>
        <taxon>Vertebrata</taxon>
        <taxon>Euteleostomi</taxon>
        <taxon>Mammalia</taxon>
        <taxon>Eutheria</taxon>
        <taxon>Laurasiatheria</taxon>
        <taxon>Chiroptera</taxon>
        <taxon>Yangochiroptera</taxon>
        <taxon>Molossidae</taxon>
        <taxon>Molossus</taxon>
    </lineage>
</organism>
<evidence type="ECO:0000313" key="1">
    <source>
        <dbReference type="EMBL" id="KAF6450446.1"/>
    </source>
</evidence>
<sequence>MSSSESQRDFTSLKTVGILCALQQAYLIHLLPSPTCRHHTHYLREMGLHFRDWPAEPPIVKVLFGSELVVAGRDVCLAVLRELSGMAAGSTGALVPGLWSPIPSCCGRDEHLSAFPVLWRAFILVFYGSVCTVLLPALHCGWQPSWSGQTGCCHAALLGSVCLPPHMCHLPPSTHT</sequence>
<protein>
    <submittedName>
        <fullName evidence="1">Uncharacterized protein</fullName>
    </submittedName>
</protein>
<dbReference type="AlphaFoldDB" id="A0A7J8FS23"/>
<name>A0A7J8FS23_MOLMO</name>
<dbReference type="EMBL" id="JACASF010000011">
    <property type="protein sequence ID" value="KAF6450446.1"/>
    <property type="molecule type" value="Genomic_DNA"/>
</dbReference>
<gene>
    <name evidence="1" type="ORF">HJG59_008340</name>
</gene>
<evidence type="ECO:0000313" key="2">
    <source>
        <dbReference type="Proteomes" id="UP000550707"/>
    </source>
</evidence>
<comment type="caution">
    <text evidence="1">The sequence shown here is derived from an EMBL/GenBank/DDBJ whole genome shotgun (WGS) entry which is preliminary data.</text>
</comment>
<proteinExistence type="predicted"/>